<keyword evidence="9" id="KW-1185">Reference proteome</keyword>
<feature type="transmembrane region" description="Helical" evidence="7">
    <location>
        <begin position="182"/>
        <end position="199"/>
    </location>
</feature>
<feature type="transmembrane region" description="Helical" evidence="7">
    <location>
        <begin position="240"/>
        <end position="260"/>
    </location>
</feature>
<evidence type="ECO:0000256" key="7">
    <source>
        <dbReference type="SAM" id="Phobius"/>
    </source>
</evidence>
<feature type="transmembrane region" description="Helical" evidence="7">
    <location>
        <begin position="24"/>
        <end position="44"/>
    </location>
</feature>
<name>A0ABT8L8N1_9BACT</name>
<evidence type="ECO:0000256" key="4">
    <source>
        <dbReference type="ARBA" id="ARBA00022692"/>
    </source>
</evidence>
<dbReference type="Pfam" id="PF01790">
    <property type="entry name" value="LGT"/>
    <property type="match status" value="1"/>
</dbReference>
<comment type="caution">
    <text evidence="8">The sequence shown here is derived from an EMBL/GenBank/DDBJ whole genome shotgun (WGS) entry which is preliminary data.</text>
</comment>
<dbReference type="EMBL" id="JAUJEB010000004">
    <property type="protein sequence ID" value="MDN5214043.1"/>
    <property type="molecule type" value="Genomic_DNA"/>
</dbReference>
<evidence type="ECO:0000256" key="6">
    <source>
        <dbReference type="ARBA" id="ARBA00023136"/>
    </source>
</evidence>
<protein>
    <submittedName>
        <fullName evidence="8">Prolipoprotein diacylglyceryl transferase</fullName>
        <ecNumber evidence="8">2.4.99.-</ecNumber>
    </submittedName>
</protein>
<feature type="transmembrane region" description="Helical" evidence="7">
    <location>
        <begin position="56"/>
        <end position="78"/>
    </location>
</feature>
<organism evidence="8 9">
    <name type="scientific">Agaribacillus aureus</name>
    <dbReference type="NCBI Taxonomy" id="3051825"/>
    <lineage>
        <taxon>Bacteria</taxon>
        <taxon>Pseudomonadati</taxon>
        <taxon>Bacteroidota</taxon>
        <taxon>Cytophagia</taxon>
        <taxon>Cytophagales</taxon>
        <taxon>Splendidivirgaceae</taxon>
        <taxon>Agaribacillus</taxon>
    </lineage>
</organism>
<keyword evidence="2" id="KW-1003">Cell membrane</keyword>
<reference evidence="8" key="1">
    <citation type="submission" date="2023-06" db="EMBL/GenBank/DDBJ databases">
        <title>Genomic of Agaribacillus aureum.</title>
        <authorList>
            <person name="Wang G."/>
        </authorList>
    </citation>
    <scope>NUCLEOTIDE SEQUENCE</scope>
    <source>
        <strain evidence="8">BMA12</strain>
    </source>
</reference>
<dbReference type="EC" id="2.4.99.-" evidence="8"/>
<evidence type="ECO:0000313" key="9">
    <source>
        <dbReference type="Proteomes" id="UP001172083"/>
    </source>
</evidence>
<proteinExistence type="inferred from homology"/>
<keyword evidence="5 7" id="KW-1133">Transmembrane helix</keyword>
<evidence type="ECO:0000256" key="1">
    <source>
        <dbReference type="ARBA" id="ARBA00007150"/>
    </source>
</evidence>
<evidence type="ECO:0000313" key="8">
    <source>
        <dbReference type="EMBL" id="MDN5214043.1"/>
    </source>
</evidence>
<dbReference type="RefSeq" id="WP_346759380.1">
    <property type="nucleotide sequence ID" value="NZ_JAUJEB010000004.1"/>
</dbReference>
<dbReference type="PANTHER" id="PTHR30589">
    <property type="entry name" value="PROLIPOPROTEIN DIACYLGLYCERYL TRANSFERASE"/>
    <property type="match status" value="1"/>
</dbReference>
<keyword evidence="3 8" id="KW-0808">Transferase</keyword>
<dbReference type="PANTHER" id="PTHR30589:SF0">
    <property type="entry name" value="PHOSPHATIDYLGLYCEROL--PROLIPOPROTEIN DIACYLGLYCERYL TRANSFERASE"/>
    <property type="match status" value="1"/>
</dbReference>
<dbReference type="Proteomes" id="UP001172083">
    <property type="component" value="Unassembled WGS sequence"/>
</dbReference>
<sequence>MHPVLFQFSTPEFLQKFFPDQITIYSYGALIALGTVLGAIYTGIQAKRELGVAYHITNNMLLLILITAFVGGKLFFYFENPAYYFGDPANMIKDPGNGFVFYGSLIFSVTSIIIFFKINKIPILKMLDIIAITTCIVHFFGRLGCFNAGCCYGHVHDGIFSVVFTDPLCQAKPLNTPLHPTQLYSAIMILAILVILVIIKNKKAFDGQVFLSYIMLYSIGRGIIEIFRGDLVRGFIIDGYLSHSQFIAIVLWAVAFYFYLKLSNRKSTTKIR</sequence>
<accession>A0ABT8L8N1</accession>
<feature type="transmembrane region" description="Helical" evidence="7">
    <location>
        <begin position="98"/>
        <end position="116"/>
    </location>
</feature>
<dbReference type="InterPro" id="IPR001640">
    <property type="entry name" value="Lgt"/>
</dbReference>
<keyword evidence="8" id="KW-0328">Glycosyltransferase</keyword>
<evidence type="ECO:0000256" key="3">
    <source>
        <dbReference type="ARBA" id="ARBA00022679"/>
    </source>
</evidence>
<keyword evidence="4 7" id="KW-0812">Transmembrane</keyword>
<evidence type="ECO:0000256" key="5">
    <source>
        <dbReference type="ARBA" id="ARBA00022989"/>
    </source>
</evidence>
<comment type="similarity">
    <text evidence="1">Belongs to the Lgt family.</text>
</comment>
<gene>
    <name evidence="8" type="ORF">QQ020_18345</name>
</gene>
<dbReference type="GO" id="GO:0016757">
    <property type="term" value="F:glycosyltransferase activity"/>
    <property type="evidence" value="ECO:0007669"/>
    <property type="project" value="UniProtKB-KW"/>
</dbReference>
<keyword evidence="6 7" id="KW-0472">Membrane</keyword>
<evidence type="ECO:0000256" key="2">
    <source>
        <dbReference type="ARBA" id="ARBA00022475"/>
    </source>
</evidence>
<feature type="transmembrane region" description="Helical" evidence="7">
    <location>
        <begin position="211"/>
        <end position="228"/>
    </location>
</feature>